<dbReference type="OrthoDB" id="939978at2"/>
<evidence type="ECO:0008006" key="4">
    <source>
        <dbReference type="Google" id="ProtNLM"/>
    </source>
</evidence>
<dbReference type="AlphaFoldDB" id="A0A4Q7MPW0"/>
<dbReference type="Proteomes" id="UP000293874">
    <property type="component" value="Unassembled WGS sequence"/>
</dbReference>
<feature type="signal peptide" evidence="1">
    <location>
        <begin position="1"/>
        <end position="25"/>
    </location>
</feature>
<organism evidence="2 3">
    <name type="scientific">Pseudobacter ginsenosidimutans</name>
    <dbReference type="NCBI Taxonomy" id="661488"/>
    <lineage>
        <taxon>Bacteria</taxon>
        <taxon>Pseudomonadati</taxon>
        <taxon>Bacteroidota</taxon>
        <taxon>Chitinophagia</taxon>
        <taxon>Chitinophagales</taxon>
        <taxon>Chitinophagaceae</taxon>
        <taxon>Pseudobacter</taxon>
    </lineage>
</organism>
<evidence type="ECO:0000313" key="3">
    <source>
        <dbReference type="Proteomes" id="UP000293874"/>
    </source>
</evidence>
<gene>
    <name evidence="2" type="ORF">EV199_2608</name>
</gene>
<evidence type="ECO:0000256" key="1">
    <source>
        <dbReference type="SAM" id="SignalP"/>
    </source>
</evidence>
<sequence>MKRVSYPFRKTMCACAAGFVLLMLACSNKDSDENNSGDKGYVSGVITDTQGKPIAGAEVVIDNTMIYNSNLLTNSDAAGKYKVKLNGAFTWSASATFRKNYNGRNYKFHLQPDNDGGFTSDGAVRNFSWKLTGQRPESSTSFYGSWIQLQSEIGSDILAEDVDFILTPDGPLVDGSTGQAITKRGGAPQTYSYFKLMDIPLGRYKVKARHQGVYLTLKNLINNESGTEITLNFEPEIVLTGLVCDNCAVLEYKS</sequence>
<keyword evidence="3" id="KW-1185">Reference proteome</keyword>
<accession>A0A4Q7MPW0</accession>
<feature type="chain" id="PRO_5020180092" description="Carboxypeptidase family protein" evidence="1">
    <location>
        <begin position="26"/>
        <end position="254"/>
    </location>
</feature>
<evidence type="ECO:0000313" key="2">
    <source>
        <dbReference type="EMBL" id="RZS70715.1"/>
    </source>
</evidence>
<keyword evidence="1" id="KW-0732">Signal</keyword>
<protein>
    <recommendedName>
        <fullName evidence="4">Carboxypeptidase family protein</fullName>
    </recommendedName>
</protein>
<dbReference type="PROSITE" id="PS51257">
    <property type="entry name" value="PROKAR_LIPOPROTEIN"/>
    <property type="match status" value="1"/>
</dbReference>
<dbReference type="Gene3D" id="2.60.40.1120">
    <property type="entry name" value="Carboxypeptidase-like, regulatory domain"/>
    <property type="match status" value="1"/>
</dbReference>
<comment type="caution">
    <text evidence="2">The sequence shown here is derived from an EMBL/GenBank/DDBJ whole genome shotgun (WGS) entry which is preliminary data.</text>
</comment>
<dbReference type="RefSeq" id="WP_130541190.1">
    <property type="nucleotide sequence ID" value="NZ_CP042431.1"/>
</dbReference>
<dbReference type="SUPFAM" id="SSF49464">
    <property type="entry name" value="Carboxypeptidase regulatory domain-like"/>
    <property type="match status" value="1"/>
</dbReference>
<dbReference type="EMBL" id="SGXA01000002">
    <property type="protein sequence ID" value="RZS70715.1"/>
    <property type="molecule type" value="Genomic_DNA"/>
</dbReference>
<proteinExistence type="predicted"/>
<reference evidence="2 3" key="1">
    <citation type="submission" date="2019-02" db="EMBL/GenBank/DDBJ databases">
        <title>Genomic Encyclopedia of Type Strains, Phase IV (KMG-IV): sequencing the most valuable type-strain genomes for metagenomic binning, comparative biology and taxonomic classification.</title>
        <authorList>
            <person name="Goeker M."/>
        </authorList>
    </citation>
    <scope>NUCLEOTIDE SEQUENCE [LARGE SCALE GENOMIC DNA]</scope>
    <source>
        <strain evidence="2 3">DSM 18116</strain>
    </source>
</reference>
<dbReference type="InterPro" id="IPR008969">
    <property type="entry name" value="CarboxyPept-like_regulatory"/>
</dbReference>
<name>A0A4Q7MPW0_9BACT</name>